<dbReference type="GO" id="GO:0005198">
    <property type="term" value="F:structural molecule activity"/>
    <property type="evidence" value="ECO:0007669"/>
    <property type="project" value="InterPro"/>
</dbReference>
<dbReference type="PANTHER" id="PTHR42792:SF1">
    <property type="entry name" value="FLAGELLAR HOOK-ASSOCIATED PROTEIN 3"/>
    <property type="match status" value="1"/>
</dbReference>
<protein>
    <submittedName>
        <fullName evidence="7">Flagellar hook-associated protein 3</fullName>
    </submittedName>
</protein>
<dbReference type="InterPro" id="IPR013384">
    <property type="entry name" value="Flagell_FlgL"/>
</dbReference>
<dbReference type="GO" id="GO:0071973">
    <property type="term" value="P:bacterial-type flagellum-dependent cell motility"/>
    <property type="evidence" value="ECO:0007669"/>
    <property type="project" value="InterPro"/>
</dbReference>
<dbReference type="RefSeq" id="WP_124029088.1">
    <property type="nucleotide sequence ID" value="NZ_JBHRSN010000013.1"/>
</dbReference>
<dbReference type="SUPFAM" id="SSF64518">
    <property type="entry name" value="Phase 1 flagellin"/>
    <property type="match status" value="1"/>
</dbReference>
<dbReference type="GO" id="GO:0009424">
    <property type="term" value="C:bacterial-type flagellum hook"/>
    <property type="evidence" value="ECO:0007669"/>
    <property type="project" value="InterPro"/>
</dbReference>
<evidence type="ECO:0000256" key="1">
    <source>
        <dbReference type="ARBA" id="ARBA00004365"/>
    </source>
</evidence>
<dbReference type="NCBIfam" id="TIGR02550">
    <property type="entry name" value="flagell_flgL"/>
    <property type="match status" value="1"/>
</dbReference>
<evidence type="ECO:0000256" key="4">
    <source>
        <dbReference type="ARBA" id="ARBA00022525"/>
    </source>
</evidence>
<proteinExistence type="inferred from homology"/>
<dbReference type="Gene3D" id="1.20.1330.10">
    <property type="entry name" value="f41 fragment of flagellin, N-terminal domain"/>
    <property type="match status" value="1"/>
</dbReference>
<evidence type="ECO:0000313" key="7">
    <source>
        <dbReference type="EMBL" id="RPJ64959.1"/>
    </source>
</evidence>
<keyword evidence="4" id="KW-0964">Secreted</keyword>
<keyword evidence="8" id="KW-1185">Reference proteome</keyword>
<dbReference type="PRINTS" id="PR00207">
    <property type="entry name" value="FLAGELLIN"/>
</dbReference>
<dbReference type="GO" id="GO:0005576">
    <property type="term" value="C:extracellular region"/>
    <property type="evidence" value="ECO:0007669"/>
    <property type="project" value="UniProtKB-SubCell"/>
</dbReference>
<evidence type="ECO:0000256" key="2">
    <source>
        <dbReference type="ARBA" id="ARBA00004613"/>
    </source>
</evidence>
<comment type="subcellular location">
    <subcellularLocation>
        <location evidence="1">Bacterial flagellum</location>
    </subcellularLocation>
    <subcellularLocation>
        <location evidence="2">Secreted</location>
    </subcellularLocation>
</comment>
<evidence type="ECO:0000313" key="8">
    <source>
        <dbReference type="Proteomes" id="UP000275281"/>
    </source>
</evidence>
<name>A0A3N5Y4D8_9ALTE</name>
<evidence type="ECO:0000259" key="6">
    <source>
        <dbReference type="Pfam" id="PF00669"/>
    </source>
</evidence>
<keyword evidence="7" id="KW-0966">Cell projection</keyword>
<comment type="similarity">
    <text evidence="3">Belongs to the bacterial flagellin family.</text>
</comment>
<gene>
    <name evidence="7" type="primary">flgL</name>
    <name evidence="7" type="ORF">DRW07_16705</name>
</gene>
<feature type="domain" description="Flagellin N-terminal" evidence="6">
    <location>
        <begin position="13"/>
        <end position="140"/>
    </location>
</feature>
<dbReference type="PANTHER" id="PTHR42792">
    <property type="entry name" value="FLAGELLIN"/>
    <property type="match status" value="1"/>
</dbReference>
<keyword evidence="5" id="KW-0975">Bacterial flagellum</keyword>
<dbReference type="Pfam" id="PF00669">
    <property type="entry name" value="Flagellin_N"/>
    <property type="match status" value="1"/>
</dbReference>
<dbReference type="OrthoDB" id="9768249at2"/>
<reference evidence="7 8" key="1">
    <citation type="submission" date="2018-11" db="EMBL/GenBank/DDBJ databases">
        <authorList>
            <person name="Ye M.-Q."/>
            <person name="Du Z.-J."/>
        </authorList>
    </citation>
    <scope>NUCLEOTIDE SEQUENCE [LARGE SCALE GENOMIC DNA]</scope>
    <source>
        <strain evidence="7 8">U0105</strain>
    </source>
</reference>
<comment type="caution">
    <text evidence="7">The sequence shown here is derived from an EMBL/GenBank/DDBJ whole genome shotgun (WGS) entry which is preliminary data.</text>
</comment>
<dbReference type="AlphaFoldDB" id="A0A3N5Y4D8"/>
<keyword evidence="7" id="KW-0282">Flagellum</keyword>
<sequence>MRVPTSLLFDQNIRAIMNNQQQLADVQESLSTGKKINRPSDDPVGAAKVLRITESLDKLTQYQRNNDLLTNSLEQQEVVLQNVNDAVQRARVLAIQAGSGILASADRKAIATEIEQIRNEVFDLMNTRNANGEYIFSGYQSQSQAYEFNPSSATPFTYLGDNGTNNVKLSDSVEVRSTVTGAQVFDNALARFDFEITGTTGATIEEASILQQGTFDKFYDNNYDLVTAANNDFRFTVLAGNQIQLTNQGTGATVATLGFTSGESFSFQGATFRFNAGVGDTVDFSLQPPDKKNIAETLNDFVNALKNDATDADLREAISDVVVGIDNAKELIGNEISSIGGRRNIATSIYETNLDLEIVNKEARSKIEDTDYAEASAEFAKQETALEATLATFPRISNLSLFNFIS</sequence>
<evidence type="ECO:0000256" key="5">
    <source>
        <dbReference type="ARBA" id="ARBA00023143"/>
    </source>
</evidence>
<dbReference type="InterPro" id="IPR001029">
    <property type="entry name" value="Flagellin_N"/>
</dbReference>
<dbReference type="EMBL" id="RPOK01000006">
    <property type="protein sequence ID" value="RPJ64959.1"/>
    <property type="molecule type" value="Genomic_DNA"/>
</dbReference>
<accession>A0A3N5Y4D8</accession>
<keyword evidence="7" id="KW-0969">Cilium</keyword>
<evidence type="ECO:0000256" key="3">
    <source>
        <dbReference type="ARBA" id="ARBA00005709"/>
    </source>
</evidence>
<dbReference type="Proteomes" id="UP000275281">
    <property type="component" value="Unassembled WGS sequence"/>
</dbReference>
<dbReference type="InterPro" id="IPR001492">
    <property type="entry name" value="Flagellin"/>
</dbReference>
<organism evidence="7 8">
    <name type="scientific">Alteromonas sediminis</name>
    <dbReference type="NCBI Taxonomy" id="2259342"/>
    <lineage>
        <taxon>Bacteria</taxon>
        <taxon>Pseudomonadati</taxon>
        <taxon>Pseudomonadota</taxon>
        <taxon>Gammaproteobacteria</taxon>
        <taxon>Alteromonadales</taxon>
        <taxon>Alteromonadaceae</taxon>
        <taxon>Alteromonas/Salinimonas group</taxon>
        <taxon>Alteromonas</taxon>
    </lineage>
</organism>